<evidence type="ECO:0000313" key="1">
    <source>
        <dbReference type="EMBL" id="EPA00255.1"/>
    </source>
</evidence>
<dbReference type="AlphaFoldDB" id="S2DMA7"/>
<sequence length="41" mass="4958">MKGVTNYEVRFTRGRGKVCLNVIGNWEFWNGEEYRMMNNEQ</sequence>
<name>S2DMA7_INDAL</name>
<organism evidence="1 2">
    <name type="scientific">Indibacter alkaliphilus (strain CCUG 57479 / KCTC 22604 / LW1)</name>
    <dbReference type="NCBI Taxonomy" id="1189612"/>
    <lineage>
        <taxon>Bacteria</taxon>
        <taxon>Pseudomonadati</taxon>
        <taxon>Bacteroidota</taxon>
        <taxon>Cytophagia</taxon>
        <taxon>Cytophagales</taxon>
        <taxon>Cyclobacteriaceae</taxon>
    </lineage>
</organism>
<dbReference type="Proteomes" id="UP000006073">
    <property type="component" value="Unassembled WGS sequence"/>
</dbReference>
<dbReference type="EMBL" id="ALWO02000005">
    <property type="protein sequence ID" value="EPA00255.1"/>
    <property type="molecule type" value="Genomic_DNA"/>
</dbReference>
<evidence type="ECO:0000313" key="2">
    <source>
        <dbReference type="Proteomes" id="UP000006073"/>
    </source>
</evidence>
<dbReference type="STRING" id="1189612.A33Q_0126"/>
<comment type="caution">
    <text evidence="1">The sequence shown here is derived from an EMBL/GenBank/DDBJ whole genome shotgun (WGS) entry which is preliminary data.</text>
</comment>
<protein>
    <submittedName>
        <fullName evidence="1">Uncharacterized protein</fullName>
    </submittedName>
</protein>
<keyword evidence="2" id="KW-1185">Reference proteome</keyword>
<gene>
    <name evidence="1" type="ORF">A33Q_0126</name>
</gene>
<reference evidence="1 2" key="1">
    <citation type="journal article" date="2013" name="Genome Announc.">
        <title>Draft Genome Sequence of Indibacter alkaliphilus Strain LW1T, Isolated from Lonar Lake, a Haloalkaline Lake in the Buldana District of Maharashtra, India.</title>
        <authorList>
            <person name="Singh A."/>
            <person name="Kumar Jangir P."/>
            <person name="Sharma R."/>
            <person name="Singh A."/>
            <person name="Kumar Pinnaka A."/>
            <person name="Shivaji S."/>
        </authorList>
    </citation>
    <scope>NUCLEOTIDE SEQUENCE [LARGE SCALE GENOMIC DNA]</scope>
    <source>
        <strain evidence="2">CCUG 57479 / KCTC 22604 / LW1</strain>
    </source>
</reference>
<accession>S2DMA7</accession>
<proteinExistence type="predicted"/>